<dbReference type="Pfam" id="PF11697">
    <property type="entry name" value="DUF3293"/>
    <property type="match status" value="1"/>
</dbReference>
<proteinExistence type="predicted"/>
<evidence type="ECO:0000313" key="2">
    <source>
        <dbReference type="EMBL" id="ABM40095.1"/>
    </source>
</evidence>
<organism evidence="2 3">
    <name type="scientific">Polaromonas naphthalenivorans (strain CJ2)</name>
    <dbReference type="NCBI Taxonomy" id="365044"/>
    <lineage>
        <taxon>Bacteria</taxon>
        <taxon>Pseudomonadati</taxon>
        <taxon>Pseudomonadota</taxon>
        <taxon>Betaproteobacteria</taxon>
        <taxon>Burkholderiales</taxon>
        <taxon>Comamonadaceae</taxon>
        <taxon>Polaromonas</taxon>
    </lineage>
</organism>
<feature type="region of interest" description="Disordered" evidence="1">
    <location>
        <begin position="1"/>
        <end position="21"/>
    </location>
</feature>
<sequence length="167" mass="18533">MWLLEEQPSRQRQPSPQPEGFLLPESAISPSLIQAYLAADYRVDAELPFTLKVGVFSEPLAHLLQRHQSDCAAYLTACNPLGRDVGDIENAARQAELSRELKGRSLRFIDGVGLDSQSEETQKWPGEVSFLVLGLSLEASRALGRKHEQNALIWCGKDAVPQLVLLR</sequence>
<protein>
    <recommendedName>
        <fullName evidence="4">DUF3293 domain-containing protein</fullName>
    </recommendedName>
</protein>
<dbReference type="AlphaFoldDB" id="A1VWR7"/>
<geneLocation type="plasmid" evidence="2 3">
    <name>pPNAP04</name>
</geneLocation>
<reference evidence="3" key="1">
    <citation type="journal article" date="2009" name="Environ. Microbiol.">
        <title>The genome of Polaromonas naphthalenivorans strain CJ2, isolated from coal tar-contaminated sediment, reveals physiological and metabolic versatility and evolution through extensive horizontal gene transfer.</title>
        <authorList>
            <person name="Yagi J.M."/>
            <person name="Sims D."/>
            <person name="Brettin T."/>
            <person name="Bruce D."/>
            <person name="Madsen E.L."/>
        </authorList>
    </citation>
    <scope>NUCLEOTIDE SEQUENCE [LARGE SCALE GENOMIC DNA]</scope>
    <source>
        <strain evidence="3">CJ2</strain>
        <plasmid evidence="3">Plasmid pPNAP04</plasmid>
    </source>
</reference>
<dbReference type="HOGENOM" id="CLU_139217_0_0_4"/>
<evidence type="ECO:0000256" key="1">
    <source>
        <dbReference type="SAM" id="MobiDB-lite"/>
    </source>
</evidence>
<name>A1VWR7_POLNA</name>
<dbReference type="InterPro" id="IPR021710">
    <property type="entry name" value="DUF3293"/>
</dbReference>
<dbReference type="KEGG" id="pna:Pnap_4680"/>
<dbReference type="EMBL" id="CP000533">
    <property type="protein sequence ID" value="ABM40095.1"/>
    <property type="molecule type" value="Genomic_DNA"/>
</dbReference>
<keyword evidence="2" id="KW-0614">Plasmid</keyword>
<gene>
    <name evidence="2" type="ordered locus">Pnap_4680</name>
</gene>
<evidence type="ECO:0008006" key="4">
    <source>
        <dbReference type="Google" id="ProtNLM"/>
    </source>
</evidence>
<accession>A1VWR7</accession>
<keyword evidence="3" id="KW-1185">Reference proteome</keyword>
<evidence type="ECO:0000313" key="3">
    <source>
        <dbReference type="Proteomes" id="UP000000644"/>
    </source>
</evidence>
<dbReference type="Proteomes" id="UP000000644">
    <property type="component" value="Plasmid pPNAP04"/>
</dbReference>